<sequence length="112" mass="12530">MPSKIETCALFNLGSHCPKLNRFLADSGQVGPGGPAPRIINHHRTKSGRFLAIYGLWARKASAKLERRTDTRQKRREMAIGSDRDGKIRPSLFLMTESCQTKNKAPQSTTYT</sequence>
<evidence type="ECO:0000313" key="2">
    <source>
        <dbReference type="EMBL" id="BES99630.1"/>
    </source>
</evidence>
<dbReference type="EMBL" id="AP028918">
    <property type="protein sequence ID" value="BES99630.1"/>
    <property type="molecule type" value="Genomic_DNA"/>
</dbReference>
<name>A0ABN7B8U5_9HEMI</name>
<proteinExistence type="predicted"/>
<feature type="region of interest" description="Disordered" evidence="1">
    <location>
        <begin position="67"/>
        <end position="87"/>
    </location>
</feature>
<protein>
    <submittedName>
        <fullName evidence="2">Uncharacterized protein</fullName>
    </submittedName>
</protein>
<evidence type="ECO:0000313" key="3">
    <source>
        <dbReference type="Proteomes" id="UP001307889"/>
    </source>
</evidence>
<evidence type="ECO:0000256" key="1">
    <source>
        <dbReference type="SAM" id="MobiDB-lite"/>
    </source>
</evidence>
<keyword evidence="3" id="KW-1185">Reference proteome</keyword>
<gene>
    <name evidence="2" type="ORF">NTJ_12448</name>
</gene>
<accession>A0ABN7B8U5</accession>
<dbReference type="Proteomes" id="UP001307889">
    <property type="component" value="Chromosome 10"/>
</dbReference>
<reference evidence="2 3" key="1">
    <citation type="submission" date="2023-09" db="EMBL/GenBank/DDBJ databases">
        <title>Nesidiocoris tenuis whole genome shotgun sequence.</title>
        <authorList>
            <person name="Shibata T."/>
            <person name="Shimoda M."/>
            <person name="Kobayashi T."/>
            <person name="Uehara T."/>
        </authorList>
    </citation>
    <scope>NUCLEOTIDE SEQUENCE [LARGE SCALE GENOMIC DNA]</scope>
    <source>
        <strain evidence="2 3">Japan</strain>
    </source>
</reference>
<organism evidence="2 3">
    <name type="scientific">Nesidiocoris tenuis</name>
    <dbReference type="NCBI Taxonomy" id="355587"/>
    <lineage>
        <taxon>Eukaryota</taxon>
        <taxon>Metazoa</taxon>
        <taxon>Ecdysozoa</taxon>
        <taxon>Arthropoda</taxon>
        <taxon>Hexapoda</taxon>
        <taxon>Insecta</taxon>
        <taxon>Pterygota</taxon>
        <taxon>Neoptera</taxon>
        <taxon>Paraneoptera</taxon>
        <taxon>Hemiptera</taxon>
        <taxon>Heteroptera</taxon>
        <taxon>Panheteroptera</taxon>
        <taxon>Cimicomorpha</taxon>
        <taxon>Miridae</taxon>
        <taxon>Dicyphina</taxon>
        <taxon>Nesidiocoris</taxon>
    </lineage>
</organism>